<organism evidence="1 2">
    <name type="scientific">Hominisplanchenecus murintestinalis</name>
    <dbReference type="NCBI Taxonomy" id="2941517"/>
    <lineage>
        <taxon>Bacteria</taxon>
        <taxon>Bacillati</taxon>
        <taxon>Bacillota</taxon>
        <taxon>Clostridia</taxon>
        <taxon>Lachnospirales</taxon>
        <taxon>Lachnospiraceae</taxon>
        <taxon>Hominisplanchenecus</taxon>
    </lineage>
</organism>
<sequence>MEVICMGKFFKSPIGFTGIFMGGKYILFIAVVFSITCTACSEQKEKTGSGGEKGGAIRKEAVVTDQGEHIEMDKKTDPSQIPEELVQIPEDYLTPAGEQGTVERLTYRTYESMNYESREKQLTKTAYVYLPYGYSGDRKYNVFYLMHGGWSDETTYLGTPENPNVLVNVIDHAIQDGKMEPVIVVCPTYNNENPDDSADYSLALQLTDNYHNELVNDLIPAVEGTYSTFAEGISPEELEASRNHRAFAGFSMGSVATWHTFQYCLDYFRYFLPSSGNLTSDGAYMESLVTDSGHKPEDFFIYAMSGTEDFAYAGFSSQIEAMLAAPDGVFNASNDEREGNLAYRVQEGNSHDGEAAMQYIYNGLIWIWK</sequence>
<evidence type="ECO:0000313" key="1">
    <source>
        <dbReference type="EMBL" id="TGX97037.1"/>
    </source>
</evidence>
<gene>
    <name evidence="1" type="ORF">E5357_14055</name>
</gene>
<accession>A0AC61QW65</accession>
<keyword evidence="2" id="KW-1185">Reference proteome</keyword>
<protein>
    <submittedName>
        <fullName evidence="1">Uncharacterized protein</fullName>
    </submittedName>
</protein>
<dbReference type="Proteomes" id="UP000307720">
    <property type="component" value="Unassembled WGS sequence"/>
</dbReference>
<name>A0AC61QW65_9FIRM</name>
<comment type="caution">
    <text evidence="1">The sequence shown here is derived from an EMBL/GenBank/DDBJ whole genome shotgun (WGS) entry which is preliminary data.</text>
</comment>
<proteinExistence type="predicted"/>
<dbReference type="EMBL" id="SRZB01000040">
    <property type="protein sequence ID" value="TGX97037.1"/>
    <property type="molecule type" value="Genomic_DNA"/>
</dbReference>
<reference evidence="1" key="1">
    <citation type="submission" date="2019-04" db="EMBL/GenBank/DDBJ databases">
        <title>Microbes associate with the intestines of laboratory mice.</title>
        <authorList>
            <person name="Navarre W."/>
            <person name="Wong E."/>
            <person name="Huang K."/>
            <person name="Tropini C."/>
            <person name="Ng K."/>
            <person name="Yu B."/>
        </authorList>
    </citation>
    <scope>NUCLEOTIDE SEQUENCE</scope>
    <source>
        <strain evidence="1">NM72_1-8</strain>
    </source>
</reference>
<evidence type="ECO:0000313" key="2">
    <source>
        <dbReference type="Proteomes" id="UP000307720"/>
    </source>
</evidence>